<dbReference type="AlphaFoldDB" id="A0A934SN12"/>
<reference evidence="1" key="1">
    <citation type="submission" date="2021-01" db="EMBL/GenBank/DDBJ databases">
        <title>Genome sequence of strain Noviherbaspirillum sp. DKR-6.</title>
        <authorList>
            <person name="Chaudhary D.K."/>
        </authorList>
    </citation>
    <scope>NUCLEOTIDE SEQUENCE</scope>
    <source>
        <strain evidence="1">DKR-6</strain>
    </source>
</reference>
<dbReference type="EMBL" id="JAEPBG010000001">
    <property type="protein sequence ID" value="MBK4733561.1"/>
    <property type="molecule type" value="Genomic_DNA"/>
</dbReference>
<accession>A0A934SN12</accession>
<sequence length="148" mass="16217">MVKQVSRNDFYWILQRLCAMHRKPLPLPPVHAAAFYSPEAMMRIAGLFGFESTSRLCKACRLHKQVFPLIAWLRGRQGPGLRETLLPVLLLAADAHGVLILAEGDAVPNTVPLVEFARRYSGAITAIRLADMPGASDAACNHGTREAA</sequence>
<evidence type="ECO:0000313" key="1">
    <source>
        <dbReference type="EMBL" id="MBK4733561.1"/>
    </source>
</evidence>
<name>A0A934SN12_9BURK</name>
<keyword evidence="2" id="KW-1185">Reference proteome</keyword>
<dbReference type="RefSeq" id="WP_200590303.1">
    <property type="nucleotide sequence ID" value="NZ_JAEPBG010000001.1"/>
</dbReference>
<evidence type="ECO:0000313" key="2">
    <source>
        <dbReference type="Proteomes" id="UP000622890"/>
    </source>
</evidence>
<gene>
    <name evidence="1" type="ORF">JJB74_02925</name>
</gene>
<dbReference type="Proteomes" id="UP000622890">
    <property type="component" value="Unassembled WGS sequence"/>
</dbReference>
<proteinExistence type="predicted"/>
<comment type="caution">
    <text evidence="1">The sequence shown here is derived from an EMBL/GenBank/DDBJ whole genome shotgun (WGS) entry which is preliminary data.</text>
</comment>
<organism evidence="1 2">
    <name type="scientific">Noviherbaspirillum pedocola</name>
    <dbReference type="NCBI Taxonomy" id="2801341"/>
    <lineage>
        <taxon>Bacteria</taxon>
        <taxon>Pseudomonadati</taxon>
        <taxon>Pseudomonadota</taxon>
        <taxon>Betaproteobacteria</taxon>
        <taxon>Burkholderiales</taxon>
        <taxon>Oxalobacteraceae</taxon>
        <taxon>Noviherbaspirillum</taxon>
    </lineage>
</organism>
<protein>
    <submittedName>
        <fullName evidence="1">Uncharacterized protein</fullName>
    </submittedName>
</protein>